<evidence type="ECO:0000313" key="4">
    <source>
        <dbReference type="EMBL" id="MDQ7905398.1"/>
    </source>
</evidence>
<dbReference type="SUPFAM" id="SSF53067">
    <property type="entry name" value="Actin-like ATPase domain"/>
    <property type="match status" value="1"/>
</dbReference>
<evidence type="ECO:0000256" key="2">
    <source>
        <dbReference type="SAM" id="MobiDB-lite"/>
    </source>
</evidence>
<protein>
    <submittedName>
        <fullName evidence="4">ROK family transcriptional regulator</fullName>
    </submittedName>
</protein>
<feature type="region of interest" description="Disordered" evidence="2">
    <location>
        <begin position="1"/>
        <end position="21"/>
    </location>
</feature>
<dbReference type="InterPro" id="IPR036388">
    <property type="entry name" value="WH-like_DNA-bd_sf"/>
</dbReference>
<dbReference type="Proteomes" id="UP001230908">
    <property type="component" value="Unassembled WGS sequence"/>
</dbReference>
<comment type="caution">
    <text evidence="4">The sequence shown here is derived from an EMBL/GenBank/DDBJ whole genome shotgun (WGS) entry which is preliminary data.</text>
</comment>
<dbReference type="Pfam" id="PF00480">
    <property type="entry name" value="ROK"/>
    <property type="match status" value="1"/>
</dbReference>
<proteinExistence type="inferred from homology"/>
<dbReference type="RefSeq" id="WP_308712669.1">
    <property type="nucleotide sequence ID" value="NZ_JAVHUY010000010.1"/>
</dbReference>
<dbReference type="Gene3D" id="1.10.10.10">
    <property type="entry name" value="Winged helix-like DNA-binding domain superfamily/Winged helix DNA-binding domain"/>
    <property type="match status" value="1"/>
</dbReference>
<dbReference type="InterPro" id="IPR036390">
    <property type="entry name" value="WH_DNA-bd_sf"/>
</dbReference>
<dbReference type="EMBL" id="JAVHUY010000010">
    <property type="protein sequence ID" value="MDQ7905398.1"/>
    <property type="molecule type" value="Genomic_DNA"/>
</dbReference>
<dbReference type="InterPro" id="IPR043129">
    <property type="entry name" value="ATPase_NBD"/>
</dbReference>
<reference evidence="4 5" key="1">
    <citation type="submission" date="2023-08" db="EMBL/GenBank/DDBJ databases">
        <title>Phytohabitans sansha sp. nov., isolated from marine sediment.</title>
        <authorList>
            <person name="Zhao Y."/>
            <person name="Yi K."/>
        </authorList>
    </citation>
    <scope>NUCLEOTIDE SEQUENCE [LARGE SCALE GENOMIC DNA]</scope>
    <source>
        <strain evidence="4 5">ZYX-F-186</strain>
    </source>
</reference>
<dbReference type="InterPro" id="IPR000835">
    <property type="entry name" value="HTH_MarR-typ"/>
</dbReference>
<evidence type="ECO:0000313" key="5">
    <source>
        <dbReference type="Proteomes" id="UP001230908"/>
    </source>
</evidence>
<dbReference type="Gene3D" id="3.30.420.40">
    <property type="match status" value="2"/>
</dbReference>
<dbReference type="PANTHER" id="PTHR18964:SF149">
    <property type="entry name" value="BIFUNCTIONAL UDP-N-ACETYLGLUCOSAMINE 2-EPIMERASE_N-ACETYLMANNOSAMINE KINASE"/>
    <property type="match status" value="1"/>
</dbReference>
<dbReference type="InterPro" id="IPR000600">
    <property type="entry name" value="ROK"/>
</dbReference>
<name>A0ABU0ZED9_9ACTN</name>
<gene>
    <name evidence="4" type="ORF">RB614_12770</name>
</gene>
<keyword evidence="5" id="KW-1185">Reference proteome</keyword>
<dbReference type="Pfam" id="PF12802">
    <property type="entry name" value="MarR_2"/>
    <property type="match status" value="1"/>
</dbReference>
<organism evidence="4 5">
    <name type="scientific">Phytohabitans maris</name>
    <dbReference type="NCBI Taxonomy" id="3071409"/>
    <lineage>
        <taxon>Bacteria</taxon>
        <taxon>Bacillati</taxon>
        <taxon>Actinomycetota</taxon>
        <taxon>Actinomycetes</taxon>
        <taxon>Micromonosporales</taxon>
        <taxon>Micromonosporaceae</taxon>
    </lineage>
</organism>
<feature type="domain" description="HTH marR-type" evidence="3">
    <location>
        <begin position="39"/>
        <end position="83"/>
    </location>
</feature>
<dbReference type="PANTHER" id="PTHR18964">
    <property type="entry name" value="ROK (REPRESSOR, ORF, KINASE) FAMILY"/>
    <property type="match status" value="1"/>
</dbReference>
<dbReference type="CDD" id="cd24076">
    <property type="entry name" value="ASKHA_ATPase_ROK_BsXylR-like"/>
    <property type="match status" value="1"/>
</dbReference>
<dbReference type="SUPFAM" id="SSF46785">
    <property type="entry name" value="Winged helix' DNA-binding domain"/>
    <property type="match status" value="1"/>
</dbReference>
<accession>A0ABU0ZED9</accession>
<sequence>MTDRTSIRPSSPRQREAPVRQESLRTINLELVFRHILAATHPISRTELAAATGLTRPTITRIVEDLLAGQLITETGIAHDGRAGRPRVGLTLSDRGPAGLGLDIRADGLAACAVDLTGNVRHLAFAPSPYAGRTAGAVLADLARMADAAIEAIAAERLTVVTATLAVPGPVDAGVVRTAPALGWRDVDAGALLRDATRHLDLPVTVENEANLAALGELYAGGDARGGFVYVSGGLGIGAGIVLDGELLRGMRGWSGELGHVTVYPDGKPCPCGARGCLHTYASLEAILGDQPAPVDVTPDAAILTRADAGEPATLAALDTASTTLGIALSGVLNILDIDTVLLGGSYALLTSWLTANAQAEINQRVLTTGWAPITVRPALLGPDAAVIGAALTSIDQIRQHPATWLLHQPSRR</sequence>
<comment type="similarity">
    <text evidence="1">Belongs to the ROK (NagC/XylR) family.</text>
</comment>
<evidence type="ECO:0000256" key="1">
    <source>
        <dbReference type="ARBA" id="ARBA00006479"/>
    </source>
</evidence>
<evidence type="ECO:0000259" key="3">
    <source>
        <dbReference type="Pfam" id="PF12802"/>
    </source>
</evidence>